<organism evidence="1 2">
    <name type="scientific">Mycolicibacterium murale</name>
    <dbReference type="NCBI Taxonomy" id="182220"/>
    <lineage>
        <taxon>Bacteria</taxon>
        <taxon>Bacillati</taxon>
        <taxon>Actinomycetota</taxon>
        <taxon>Actinomycetes</taxon>
        <taxon>Mycobacteriales</taxon>
        <taxon>Mycobacteriaceae</taxon>
        <taxon>Mycolicibacterium</taxon>
    </lineage>
</organism>
<dbReference type="EMBL" id="BLKT01000003">
    <property type="protein sequence ID" value="GFG58513.1"/>
    <property type="molecule type" value="Genomic_DNA"/>
</dbReference>
<evidence type="ECO:0000313" key="2">
    <source>
        <dbReference type="Proteomes" id="UP000465241"/>
    </source>
</evidence>
<proteinExistence type="predicted"/>
<sequence>MQRRVDLIDLDFGNREALPHGAISKPAREERLAGTVFAAHSLEYRTTGGHHIELSIQLGLKTPQPDGKLIEPVRWHCAPA</sequence>
<dbReference type="AlphaFoldDB" id="A0A7I9WLI9"/>
<accession>A0A7I9WLI9</accession>
<reference evidence="1 2" key="1">
    <citation type="journal article" date="2019" name="Emerg. Microbes Infect.">
        <title>Comprehensive subspecies identification of 175 nontuberculous mycobacteria species based on 7547 genomic profiles.</title>
        <authorList>
            <person name="Matsumoto Y."/>
            <person name="Kinjo T."/>
            <person name="Motooka D."/>
            <person name="Nabeya D."/>
            <person name="Jung N."/>
            <person name="Uechi K."/>
            <person name="Horii T."/>
            <person name="Iida T."/>
            <person name="Fujita J."/>
            <person name="Nakamura S."/>
        </authorList>
    </citation>
    <scope>NUCLEOTIDE SEQUENCE [LARGE SCALE GENOMIC DNA]</scope>
    <source>
        <strain evidence="1 2">JCM 13392</strain>
    </source>
</reference>
<name>A0A7I9WLI9_9MYCO</name>
<protein>
    <submittedName>
        <fullName evidence="1">Uncharacterized protein</fullName>
    </submittedName>
</protein>
<gene>
    <name evidence="1" type="ORF">MMUR_26490</name>
</gene>
<keyword evidence="2" id="KW-1185">Reference proteome</keyword>
<comment type="caution">
    <text evidence="1">The sequence shown here is derived from an EMBL/GenBank/DDBJ whole genome shotgun (WGS) entry which is preliminary data.</text>
</comment>
<dbReference type="Proteomes" id="UP000465241">
    <property type="component" value="Unassembled WGS sequence"/>
</dbReference>
<evidence type="ECO:0000313" key="1">
    <source>
        <dbReference type="EMBL" id="GFG58513.1"/>
    </source>
</evidence>